<dbReference type="InterPro" id="IPR017850">
    <property type="entry name" value="Alkaline_phosphatase_core_sf"/>
</dbReference>
<comment type="similarity">
    <text evidence="2">Belongs to the sulfatase family.</text>
</comment>
<dbReference type="InterPro" id="IPR000917">
    <property type="entry name" value="Sulfatase_N"/>
</dbReference>
<dbReference type="InterPro" id="IPR047115">
    <property type="entry name" value="ARSB"/>
</dbReference>
<organism evidence="9 10">
    <name type="scientific">Strongylocentrotus purpuratus</name>
    <name type="common">Purple sea urchin</name>
    <dbReference type="NCBI Taxonomy" id="7668"/>
    <lineage>
        <taxon>Eukaryota</taxon>
        <taxon>Metazoa</taxon>
        <taxon>Echinodermata</taxon>
        <taxon>Eleutherozoa</taxon>
        <taxon>Echinozoa</taxon>
        <taxon>Echinoidea</taxon>
        <taxon>Euechinoidea</taxon>
        <taxon>Echinacea</taxon>
        <taxon>Camarodonta</taxon>
        <taxon>Echinidea</taxon>
        <taxon>Strongylocentrotidae</taxon>
        <taxon>Strongylocentrotus</taxon>
    </lineage>
</organism>
<evidence type="ECO:0000313" key="10">
    <source>
        <dbReference type="Proteomes" id="UP000007110"/>
    </source>
</evidence>
<dbReference type="Pfam" id="PF00884">
    <property type="entry name" value="Sulfatase"/>
    <property type="match status" value="1"/>
</dbReference>
<dbReference type="CDD" id="cd16029">
    <property type="entry name" value="4-S"/>
    <property type="match status" value="1"/>
</dbReference>
<dbReference type="PROSITE" id="PS00149">
    <property type="entry name" value="SULFATASE_2"/>
    <property type="match status" value="1"/>
</dbReference>
<dbReference type="GO" id="GO:0008484">
    <property type="term" value="F:sulfuric ester hydrolase activity"/>
    <property type="evidence" value="ECO:0007669"/>
    <property type="project" value="InterPro"/>
</dbReference>
<protein>
    <recommendedName>
        <fullName evidence="8">Sulfatase N-terminal domain-containing protein</fullName>
    </recommendedName>
</protein>
<sequence>MMMMTFKVAVLAFFMGCMLQRVYTDQPPNIIFILADDLGWNDVSFHGSSQIPTPHIDALAQEGVILTNYYVSPICTPTRSAIMTGKHPIHTGLEHGVIGVSHPYGLGLEEKLMPQYLRELGYRTHMVGKWHLGFFKESLTPSHRGFESFYGYYAGMGDYYTHEITSDGNMTGFDFHMDGSVHKPVFGQYSTEIFTERTQEIILKHNPKEPLYIYLAHQAVHSANYDGQRLQAPHEYYKRFPNITHENRRKYAAMVAALDDSIGNITQSLKESSLYNNTLIVFTTDNGGPANGFDFNYASNWPLRGMKHTTWEGGLRGVGFLWGALIEKPGRMSDGMMHVCDWVPTLYGLAGGNTSTLQHLDGIDVWPMLSRGKQSPRQEILHTIDPLLDLSAIRIGDYKLVQGQRGTGRNGWYPPEGVSLDLDSKPVPNAFVVSCPYKPANASTNCNPYKKPCLFNIRHDPCEFNNIANWNQDIVELLLTRIEEYRATMVPIRNKEPDPRSYPKYHDNCWVPWVDDTSTAPGTRFTKPFFNDK</sequence>
<feature type="chain" id="PRO_5029806014" description="Sulfatase N-terminal domain-containing protein" evidence="7">
    <location>
        <begin position="25"/>
        <end position="533"/>
    </location>
</feature>
<evidence type="ECO:0000259" key="8">
    <source>
        <dbReference type="Pfam" id="PF00884"/>
    </source>
</evidence>
<feature type="signal peptide" evidence="7">
    <location>
        <begin position="1"/>
        <end position="24"/>
    </location>
</feature>
<evidence type="ECO:0000256" key="6">
    <source>
        <dbReference type="ARBA" id="ARBA00023180"/>
    </source>
</evidence>
<dbReference type="PANTHER" id="PTHR10342:SF273">
    <property type="entry name" value="RE14504P"/>
    <property type="match status" value="1"/>
</dbReference>
<dbReference type="AlphaFoldDB" id="A0A7M7P5H6"/>
<keyword evidence="7" id="KW-0732">Signal</keyword>
<proteinExistence type="inferred from homology"/>
<dbReference type="SUPFAM" id="SSF53649">
    <property type="entry name" value="Alkaline phosphatase-like"/>
    <property type="match status" value="1"/>
</dbReference>
<dbReference type="EnsemblMetazoa" id="XM_030989585">
    <property type="protein sequence ID" value="XP_030845445"/>
    <property type="gene ID" value="LOC581855"/>
</dbReference>
<dbReference type="InterPro" id="IPR024607">
    <property type="entry name" value="Sulfatase_CS"/>
</dbReference>
<dbReference type="Gene3D" id="3.30.1120.10">
    <property type="match status" value="1"/>
</dbReference>
<evidence type="ECO:0000256" key="5">
    <source>
        <dbReference type="ARBA" id="ARBA00022837"/>
    </source>
</evidence>
<dbReference type="PROSITE" id="PS00523">
    <property type="entry name" value="SULFATASE_1"/>
    <property type="match status" value="1"/>
</dbReference>
<comment type="cofactor">
    <cofactor evidence="1">
        <name>Ca(2+)</name>
        <dbReference type="ChEBI" id="CHEBI:29108"/>
    </cofactor>
</comment>
<name>A0A7M7P5H6_STRPU</name>
<keyword evidence="10" id="KW-1185">Reference proteome</keyword>
<evidence type="ECO:0000256" key="7">
    <source>
        <dbReference type="SAM" id="SignalP"/>
    </source>
</evidence>
<dbReference type="Gene3D" id="3.40.720.10">
    <property type="entry name" value="Alkaline Phosphatase, subunit A"/>
    <property type="match status" value="1"/>
</dbReference>
<evidence type="ECO:0000256" key="1">
    <source>
        <dbReference type="ARBA" id="ARBA00001913"/>
    </source>
</evidence>
<dbReference type="GeneID" id="581855"/>
<reference evidence="10" key="1">
    <citation type="submission" date="2015-02" db="EMBL/GenBank/DDBJ databases">
        <title>Genome sequencing for Strongylocentrotus purpuratus.</title>
        <authorList>
            <person name="Murali S."/>
            <person name="Liu Y."/>
            <person name="Vee V."/>
            <person name="English A."/>
            <person name="Wang M."/>
            <person name="Skinner E."/>
            <person name="Han Y."/>
            <person name="Muzny D.M."/>
            <person name="Worley K.C."/>
            <person name="Gibbs R.A."/>
        </authorList>
    </citation>
    <scope>NUCLEOTIDE SEQUENCE</scope>
</reference>
<dbReference type="PANTHER" id="PTHR10342">
    <property type="entry name" value="ARYLSULFATASE"/>
    <property type="match status" value="1"/>
</dbReference>
<evidence type="ECO:0000256" key="4">
    <source>
        <dbReference type="ARBA" id="ARBA00022801"/>
    </source>
</evidence>
<evidence type="ECO:0000313" key="9">
    <source>
        <dbReference type="EnsemblMetazoa" id="XP_030845445"/>
    </source>
</evidence>
<feature type="domain" description="Sulfatase N-terminal" evidence="8">
    <location>
        <begin position="28"/>
        <end position="351"/>
    </location>
</feature>
<reference evidence="9" key="2">
    <citation type="submission" date="2021-01" db="UniProtKB">
        <authorList>
            <consortium name="EnsemblMetazoa"/>
        </authorList>
    </citation>
    <scope>IDENTIFICATION</scope>
</reference>
<accession>A0A7M7P5H6</accession>
<evidence type="ECO:0000256" key="3">
    <source>
        <dbReference type="ARBA" id="ARBA00022723"/>
    </source>
</evidence>
<dbReference type="RefSeq" id="XP_030845445.1">
    <property type="nucleotide sequence ID" value="XM_030989585.1"/>
</dbReference>
<evidence type="ECO:0000256" key="2">
    <source>
        <dbReference type="ARBA" id="ARBA00008779"/>
    </source>
</evidence>
<keyword evidence="6" id="KW-0325">Glycoprotein</keyword>
<keyword evidence="4" id="KW-0378">Hydrolase</keyword>
<dbReference type="GO" id="GO:0046872">
    <property type="term" value="F:metal ion binding"/>
    <property type="evidence" value="ECO:0007669"/>
    <property type="project" value="UniProtKB-KW"/>
</dbReference>
<keyword evidence="3" id="KW-0479">Metal-binding</keyword>
<dbReference type="Proteomes" id="UP000007110">
    <property type="component" value="Unassembled WGS sequence"/>
</dbReference>
<keyword evidence="5" id="KW-0106">Calcium</keyword>